<evidence type="ECO:0000256" key="13">
    <source>
        <dbReference type="SAM" id="Coils"/>
    </source>
</evidence>
<comment type="subcellular location">
    <subcellularLocation>
        <location evidence="11">Endomembrane system</location>
        <topology evidence="11">Single-pass membrane protein</topology>
    </subcellularLocation>
</comment>
<feature type="coiled-coil region" evidence="13">
    <location>
        <begin position="63"/>
        <end position="97"/>
    </location>
</feature>
<keyword evidence="1 12" id="KW-0813">Transport</keyword>
<accession>A0A5K7YL85</accession>
<dbReference type="CDD" id="cd06503">
    <property type="entry name" value="ATP-synt_Fo_b"/>
    <property type="match status" value="1"/>
</dbReference>
<protein>
    <recommendedName>
        <fullName evidence="18">ATP synthase subunit b</fullName>
    </recommendedName>
</protein>
<organism evidence="16 17">
    <name type="scientific">Desulfosarcina alkanivorans</name>
    <dbReference type="NCBI Taxonomy" id="571177"/>
    <lineage>
        <taxon>Bacteria</taxon>
        <taxon>Pseudomonadati</taxon>
        <taxon>Thermodesulfobacteriota</taxon>
        <taxon>Desulfobacteria</taxon>
        <taxon>Desulfobacterales</taxon>
        <taxon>Desulfosarcinaceae</taxon>
        <taxon>Desulfosarcina</taxon>
    </lineage>
</organism>
<keyword evidence="4 12" id="KW-0375">Hydrogen ion transport</keyword>
<keyword evidence="13" id="KW-0175">Coiled coil</keyword>
<evidence type="ECO:0000256" key="2">
    <source>
        <dbReference type="ARBA" id="ARBA00022547"/>
    </source>
</evidence>
<feature type="chain" id="PRO_5024272873" description="ATP synthase subunit b" evidence="15">
    <location>
        <begin position="30"/>
        <end position="197"/>
    </location>
</feature>
<keyword evidence="5 14" id="KW-1133">Transmembrane helix</keyword>
<evidence type="ECO:0000256" key="4">
    <source>
        <dbReference type="ARBA" id="ARBA00022781"/>
    </source>
</evidence>
<keyword evidence="15" id="KW-0732">Signal</keyword>
<keyword evidence="2 12" id="KW-0138">CF(0)</keyword>
<dbReference type="Proteomes" id="UP000427906">
    <property type="component" value="Chromosome"/>
</dbReference>
<evidence type="ECO:0000256" key="6">
    <source>
        <dbReference type="ARBA" id="ARBA00023065"/>
    </source>
</evidence>
<evidence type="ECO:0000256" key="15">
    <source>
        <dbReference type="SAM" id="SignalP"/>
    </source>
</evidence>
<dbReference type="GO" id="GO:0045259">
    <property type="term" value="C:proton-transporting ATP synthase complex"/>
    <property type="evidence" value="ECO:0007669"/>
    <property type="project" value="UniProtKB-KW"/>
</dbReference>
<evidence type="ECO:0000256" key="14">
    <source>
        <dbReference type="SAM" id="Phobius"/>
    </source>
</evidence>
<dbReference type="RefSeq" id="WP_155317963.1">
    <property type="nucleotide sequence ID" value="NZ_AP021874.1"/>
</dbReference>
<evidence type="ECO:0000256" key="5">
    <source>
        <dbReference type="ARBA" id="ARBA00022989"/>
    </source>
</evidence>
<keyword evidence="7 14" id="KW-0472">Membrane</keyword>
<evidence type="ECO:0000256" key="9">
    <source>
        <dbReference type="ARBA" id="ARBA00025198"/>
    </source>
</evidence>
<dbReference type="KEGG" id="dalk:DSCA_39060"/>
<evidence type="ECO:0000256" key="11">
    <source>
        <dbReference type="ARBA" id="ARBA00037847"/>
    </source>
</evidence>
<dbReference type="GO" id="GO:0012505">
    <property type="term" value="C:endomembrane system"/>
    <property type="evidence" value="ECO:0007669"/>
    <property type="project" value="UniProtKB-SubCell"/>
</dbReference>
<evidence type="ECO:0000313" key="16">
    <source>
        <dbReference type="EMBL" id="BBO69976.1"/>
    </source>
</evidence>
<evidence type="ECO:0000256" key="10">
    <source>
        <dbReference type="ARBA" id="ARBA00025614"/>
    </source>
</evidence>
<dbReference type="Pfam" id="PF00430">
    <property type="entry name" value="ATP-synt_B"/>
    <property type="match status" value="1"/>
</dbReference>
<sequence length="197" mass="22845">MKRTEYFSKNNTLTVFACLLVMVPGSAVASSADWRPTYDMAMMWVNFIILAAIIFKYARDPIKTFLKQQKKDVVSEMKKLEAEKDRVLGEISAAEVQSAKNRRRFKEMKARLVAQGEIRKKQIVDQARQQGTLMIEETQKKMETRILQAKDKLKIELADMAFDQAIQRLPQVITENDNQRFLERYMQGMQAEQDAIS</sequence>
<evidence type="ECO:0008006" key="18">
    <source>
        <dbReference type="Google" id="ProtNLM"/>
    </source>
</evidence>
<gene>
    <name evidence="16" type="ORF">DSCA_39060</name>
</gene>
<feature type="transmembrane region" description="Helical" evidence="14">
    <location>
        <begin position="41"/>
        <end position="58"/>
    </location>
</feature>
<keyword evidence="6 12" id="KW-0406">Ion transport</keyword>
<comment type="similarity">
    <text evidence="12">Belongs to the ATPase B chain family.</text>
</comment>
<evidence type="ECO:0000256" key="8">
    <source>
        <dbReference type="ARBA" id="ARBA00023310"/>
    </source>
</evidence>
<dbReference type="InterPro" id="IPR002146">
    <property type="entry name" value="ATP_synth_b/b'su_bac/chlpt"/>
</dbReference>
<dbReference type="GO" id="GO:0015078">
    <property type="term" value="F:proton transmembrane transporter activity"/>
    <property type="evidence" value="ECO:0007669"/>
    <property type="project" value="InterPro"/>
</dbReference>
<name>A0A5K7YL85_9BACT</name>
<keyword evidence="8" id="KW-0066">ATP synthesis</keyword>
<evidence type="ECO:0000256" key="7">
    <source>
        <dbReference type="ARBA" id="ARBA00023136"/>
    </source>
</evidence>
<evidence type="ECO:0000256" key="12">
    <source>
        <dbReference type="RuleBase" id="RU003848"/>
    </source>
</evidence>
<dbReference type="OrthoDB" id="5518640at2"/>
<dbReference type="AlphaFoldDB" id="A0A5K7YL85"/>
<evidence type="ECO:0000313" key="17">
    <source>
        <dbReference type="Proteomes" id="UP000427906"/>
    </source>
</evidence>
<comment type="function">
    <text evidence="9">F(1)F(0) ATP synthase produces ATP from ADP in the presence of a proton or sodium gradient. F-type ATPases consist of two structural domains, F(1) containing the extramembraneous catalytic core and F(0) containing the membrane proton channel, linked together by a central stalk and a peripheral stalk. During catalysis, ATP synthesis in the catalytic domain of F(1) is coupled via a rotary mechanism of the central stalk subunits to proton translocation.</text>
</comment>
<evidence type="ECO:0000256" key="3">
    <source>
        <dbReference type="ARBA" id="ARBA00022692"/>
    </source>
</evidence>
<feature type="signal peptide" evidence="15">
    <location>
        <begin position="1"/>
        <end position="29"/>
    </location>
</feature>
<keyword evidence="3 12" id="KW-0812">Transmembrane</keyword>
<proteinExistence type="inferred from homology"/>
<comment type="function">
    <text evidence="10">Component of the F(0) channel, it forms part of the peripheral stalk, linking F(1) to F(0). The b'-subunit is a diverged and duplicated form of b found in plants and photosynthetic bacteria.</text>
</comment>
<keyword evidence="17" id="KW-1185">Reference proteome</keyword>
<evidence type="ECO:0000256" key="1">
    <source>
        <dbReference type="ARBA" id="ARBA00022448"/>
    </source>
</evidence>
<dbReference type="GO" id="GO:0015986">
    <property type="term" value="P:proton motive force-driven ATP synthesis"/>
    <property type="evidence" value="ECO:0007669"/>
    <property type="project" value="InterPro"/>
</dbReference>
<reference evidence="16 17" key="1">
    <citation type="submission" date="2019-11" db="EMBL/GenBank/DDBJ databases">
        <title>Comparative genomics of hydrocarbon-degrading Desulfosarcina strains.</title>
        <authorList>
            <person name="Watanabe M."/>
            <person name="Kojima H."/>
            <person name="Fukui M."/>
        </authorList>
    </citation>
    <scope>NUCLEOTIDE SEQUENCE [LARGE SCALE GENOMIC DNA]</scope>
    <source>
        <strain evidence="16 17">PL12</strain>
    </source>
</reference>
<dbReference type="EMBL" id="AP021874">
    <property type="protein sequence ID" value="BBO69976.1"/>
    <property type="molecule type" value="Genomic_DNA"/>
</dbReference>